<dbReference type="GO" id="GO:0003677">
    <property type="term" value="F:DNA binding"/>
    <property type="evidence" value="ECO:0007669"/>
    <property type="project" value="UniProtKB-UniRule"/>
</dbReference>
<keyword evidence="1 2" id="KW-0238">DNA-binding</keyword>
<dbReference type="SMART" id="SM00862">
    <property type="entry name" value="Trans_reg_C"/>
    <property type="match status" value="1"/>
</dbReference>
<dbReference type="InterPro" id="IPR036388">
    <property type="entry name" value="WH-like_DNA-bd_sf"/>
</dbReference>
<dbReference type="RefSeq" id="WP_194978210.1">
    <property type="nucleotide sequence ID" value="NZ_JADMKS010000005.1"/>
</dbReference>
<dbReference type="EMBL" id="JADMKS010000005">
    <property type="protein sequence ID" value="MBF6637721.1"/>
    <property type="molecule type" value="Genomic_DNA"/>
</dbReference>
<evidence type="ECO:0000313" key="5">
    <source>
        <dbReference type="Proteomes" id="UP000705283"/>
    </source>
</evidence>
<evidence type="ECO:0000256" key="1">
    <source>
        <dbReference type="ARBA" id="ARBA00023125"/>
    </source>
</evidence>
<protein>
    <submittedName>
        <fullName evidence="4">Winged helix-turn-helix domain-containing protein</fullName>
    </submittedName>
</protein>
<accession>A0AA40X306</accession>
<sequence length="167" mass="19086">MYRQDGLRHIGYKFFDFILTQDNQLMKNNSFIRTGAKELAVLRVLIESAGKLVGKNELLDQVWGSTIVSEESLARCIYVLRKTFQQDQQNVYIQTIYSKGYIFVAETKKLTDSNNEVAPEQTPILYQGILESLFGKNFSYVEISGQQHIKVSLDIVIPVSTSTEKNH</sequence>
<feature type="domain" description="OmpR/PhoB-type" evidence="3">
    <location>
        <begin position="4"/>
        <end position="105"/>
    </location>
</feature>
<dbReference type="Gene3D" id="1.10.10.10">
    <property type="entry name" value="Winged helix-like DNA-binding domain superfamily/Winged helix DNA-binding domain"/>
    <property type="match status" value="1"/>
</dbReference>
<proteinExistence type="predicted"/>
<reference evidence="4" key="1">
    <citation type="submission" date="2020-11" db="EMBL/GenBank/DDBJ databases">
        <authorList>
            <person name="Lee S.D."/>
        </authorList>
    </citation>
    <scope>NUCLEOTIDE SEQUENCE</scope>
    <source>
        <strain evidence="4">SAP-2</strain>
    </source>
</reference>
<dbReference type="Pfam" id="PF00486">
    <property type="entry name" value="Trans_reg_C"/>
    <property type="match status" value="1"/>
</dbReference>
<name>A0AA40X306_9GAMM</name>
<dbReference type="PROSITE" id="PS51755">
    <property type="entry name" value="OMPR_PHOB"/>
    <property type="match status" value="1"/>
</dbReference>
<dbReference type="SUPFAM" id="SSF46894">
    <property type="entry name" value="C-terminal effector domain of the bipartite response regulators"/>
    <property type="match status" value="1"/>
</dbReference>
<comment type="caution">
    <text evidence="4">The sequence shown here is derived from an EMBL/GenBank/DDBJ whole genome shotgun (WGS) entry which is preliminary data.</text>
</comment>
<reference evidence="4" key="2">
    <citation type="submission" date="2022-09" db="EMBL/GenBank/DDBJ databases">
        <title>Rouxiella aceris sp. nov., isolated from tree sap and emended description of the genus Rhouxiella.</title>
        <authorList>
            <person name="Kim I.S."/>
        </authorList>
    </citation>
    <scope>NUCLEOTIDE SEQUENCE</scope>
    <source>
        <strain evidence="4">SAP-2</strain>
    </source>
</reference>
<evidence type="ECO:0000256" key="2">
    <source>
        <dbReference type="PROSITE-ProRule" id="PRU01091"/>
    </source>
</evidence>
<dbReference type="InterPro" id="IPR001867">
    <property type="entry name" value="OmpR/PhoB-type_DNA-bd"/>
</dbReference>
<evidence type="ECO:0000259" key="3">
    <source>
        <dbReference type="PROSITE" id="PS51755"/>
    </source>
</evidence>
<dbReference type="CDD" id="cd00383">
    <property type="entry name" value="trans_reg_C"/>
    <property type="match status" value="1"/>
</dbReference>
<dbReference type="InterPro" id="IPR016032">
    <property type="entry name" value="Sig_transdc_resp-reg_C-effctor"/>
</dbReference>
<dbReference type="GO" id="GO:0000160">
    <property type="term" value="P:phosphorelay signal transduction system"/>
    <property type="evidence" value="ECO:0007669"/>
    <property type="project" value="InterPro"/>
</dbReference>
<feature type="DNA-binding region" description="OmpR/PhoB-type" evidence="2">
    <location>
        <begin position="4"/>
        <end position="105"/>
    </location>
</feature>
<evidence type="ECO:0000313" key="4">
    <source>
        <dbReference type="EMBL" id="MBF6637721.1"/>
    </source>
</evidence>
<dbReference type="Proteomes" id="UP000705283">
    <property type="component" value="Unassembled WGS sequence"/>
</dbReference>
<dbReference type="GO" id="GO:0006355">
    <property type="term" value="P:regulation of DNA-templated transcription"/>
    <property type="evidence" value="ECO:0007669"/>
    <property type="project" value="InterPro"/>
</dbReference>
<organism evidence="4 5">
    <name type="scientific">Rouxiella silvae</name>
    <dbReference type="NCBI Taxonomy" id="1646373"/>
    <lineage>
        <taxon>Bacteria</taxon>
        <taxon>Pseudomonadati</taxon>
        <taxon>Pseudomonadota</taxon>
        <taxon>Gammaproteobacteria</taxon>
        <taxon>Enterobacterales</taxon>
        <taxon>Yersiniaceae</taxon>
        <taxon>Rouxiella</taxon>
    </lineage>
</organism>
<dbReference type="AlphaFoldDB" id="A0AA40X306"/>
<gene>
    <name evidence="4" type="ORF">ITX54_13735</name>
</gene>